<dbReference type="AlphaFoldDB" id="A0AAV3PYE4"/>
<evidence type="ECO:0000256" key="2">
    <source>
        <dbReference type="ARBA" id="ARBA00022737"/>
    </source>
</evidence>
<evidence type="ECO:0008006" key="6">
    <source>
        <dbReference type="Google" id="ProtNLM"/>
    </source>
</evidence>
<feature type="repeat" description="PPR" evidence="3">
    <location>
        <begin position="271"/>
        <end position="305"/>
    </location>
</feature>
<evidence type="ECO:0000256" key="1">
    <source>
        <dbReference type="ARBA" id="ARBA00007626"/>
    </source>
</evidence>
<feature type="repeat" description="PPR" evidence="3">
    <location>
        <begin position="201"/>
        <end position="235"/>
    </location>
</feature>
<dbReference type="PROSITE" id="PS51375">
    <property type="entry name" value="PPR"/>
    <property type="match status" value="6"/>
</dbReference>
<protein>
    <recommendedName>
        <fullName evidence="6">Pentatricopeptide repeat-containing protein</fullName>
    </recommendedName>
</protein>
<dbReference type="Pfam" id="PF01535">
    <property type="entry name" value="PPR"/>
    <property type="match status" value="1"/>
</dbReference>
<dbReference type="Proteomes" id="UP001454036">
    <property type="component" value="Unassembled WGS sequence"/>
</dbReference>
<dbReference type="InterPro" id="IPR011990">
    <property type="entry name" value="TPR-like_helical_dom_sf"/>
</dbReference>
<comment type="caution">
    <text evidence="4">The sequence shown here is derived from an EMBL/GenBank/DDBJ whole genome shotgun (WGS) entry which is preliminary data.</text>
</comment>
<dbReference type="InterPro" id="IPR050667">
    <property type="entry name" value="PPR-containing_protein"/>
</dbReference>
<dbReference type="EMBL" id="BAABME010002823">
    <property type="protein sequence ID" value="GAA0156270.1"/>
    <property type="molecule type" value="Genomic_DNA"/>
</dbReference>
<comment type="similarity">
    <text evidence="1">Belongs to the PPR family. P subfamily.</text>
</comment>
<feature type="repeat" description="PPR" evidence="3">
    <location>
        <begin position="236"/>
        <end position="270"/>
    </location>
</feature>
<reference evidence="4 5" key="1">
    <citation type="submission" date="2024-01" db="EMBL/GenBank/DDBJ databases">
        <title>The complete chloroplast genome sequence of Lithospermum erythrorhizon: insights into the phylogenetic relationship among Boraginaceae species and the maternal lineages of purple gromwells.</title>
        <authorList>
            <person name="Okada T."/>
            <person name="Watanabe K."/>
        </authorList>
    </citation>
    <scope>NUCLEOTIDE SEQUENCE [LARGE SCALE GENOMIC DNA]</scope>
</reference>
<dbReference type="Gene3D" id="1.25.40.10">
    <property type="entry name" value="Tetratricopeptide repeat domain"/>
    <property type="match status" value="4"/>
</dbReference>
<gene>
    <name evidence="4" type="ORF">LIER_13800</name>
</gene>
<feature type="repeat" description="PPR" evidence="3">
    <location>
        <begin position="341"/>
        <end position="375"/>
    </location>
</feature>
<dbReference type="PANTHER" id="PTHR47939">
    <property type="entry name" value="MEMBRANE-ASSOCIATED SALT-INDUCIBLE PROTEIN-LIKE"/>
    <property type="match status" value="1"/>
</dbReference>
<evidence type="ECO:0000313" key="5">
    <source>
        <dbReference type="Proteomes" id="UP001454036"/>
    </source>
</evidence>
<feature type="repeat" description="PPR" evidence="3">
    <location>
        <begin position="376"/>
        <end position="410"/>
    </location>
</feature>
<evidence type="ECO:0000256" key="3">
    <source>
        <dbReference type="PROSITE-ProRule" id="PRU00708"/>
    </source>
</evidence>
<dbReference type="InterPro" id="IPR002885">
    <property type="entry name" value="PPR_rpt"/>
</dbReference>
<accession>A0AAV3PYE4</accession>
<proteinExistence type="inferred from homology"/>
<name>A0AAV3PYE4_LITER</name>
<keyword evidence="2" id="KW-0677">Repeat</keyword>
<dbReference type="PANTHER" id="PTHR47939:SF13">
    <property type="entry name" value="OS03G0201400 PROTEIN"/>
    <property type="match status" value="1"/>
</dbReference>
<dbReference type="NCBIfam" id="TIGR00756">
    <property type="entry name" value="PPR"/>
    <property type="match status" value="6"/>
</dbReference>
<sequence>MLKLDSKCQNQTILNSFLYPLLKPASIHHSAPPLDATTIANLIVKTTNDKTLTKTLQSIKKWSPELVNAIFKRLWNHGPKALQFFHLLDLHPSYTHSSDSFDYAIDISARMRDYKTLWSLVARMRMRKLGPGPKTFAIITERFVCAGKSDRAVKVFLSMHEHGCRQDLIVFNTFLDVLCKSRKAEMAYKLFGMLRGRFRCDTISYNIIVNGFCLINKTNKALEILKEMVDRGLEPSLSSYNTMLKGFFRAGQLKEAWEFFLQMKRRKVEIDVVTYTTVVHGFGVGGEVVRARKVFDEMTGAGVLPSVATYNALIQVLCKKDNVENAIVLFEEMLKKGYVPNVTTYNVIIRGLCHVEKMDEAVGYMDMMKKDECEPNIHTYNVVIRYYCDSGEVEKGLEIFERMGGGSCLPNLDTYNVLISAMFVTKKSDDLLLAGRLLIEMVDRGFLPRRFTYNRVLNGLLLTGNQEFAREILRRQSKYGRIPIHFKM</sequence>
<keyword evidence="5" id="KW-1185">Reference proteome</keyword>
<feature type="repeat" description="PPR" evidence="3">
    <location>
        <begin position="306"/>
        <end position="340"/>
    </location>
</feature>
<organism evidence="4 5">
    <name type="scientific">Lithospermum erythrorhizon</name>
    <name type="common">Purple gromwell</name>
    <name type="synonym">Lithospermum officinale var. erythrorhizon</name>
    <dbReference type="NCBI Taxonomy" id="34254"/>
    <lineage>
        <taxon>Eukaryota</taxon>
        <taxon>Viridiplantae</taxon>
        <taxon>Streptophyta</taxon>
        <taxon>Embryophyta</taxon>
        <taxon>Tracheophyta</taxon>
        <taxon>Spermatophyta</taxon>
        <taxon>Magnoliopsida</taxon>
        <taxon>eudicotyledons</taxon>
        <taxon>Gunneridae</taxon>
        <taxon>Pentapetalae</taxon>
        <taxon>asterids</taxon>
        <taxon>lamiids</taxon>
        <taxon>Boraginales</taxon>
        <taxon>Boraginaceae</taxon>
        <taxon>Boraginoideae</taxon>
        <taxon>Lithospermeae</taxon>
        <taxon>Lithospermum</taxon>
    </lineage>
</organism>
<dbReference type="Pfam" id="PF13041">
    <property type="entry name" value="PPR_2"/>
    <property type="match status" value="4"/>
</dbReference>
<evidence type="ECO:0000313" key="4">
    <source>
        <dbReference type="EMBL" id="GAA0156270.1"/>
    </source>
</evidence>